<sequence length="89" mass="10044">MILMHSAIEGVFRKPMKWHKLFQPLIPPAFDNFRISDIGKTGLQMGSGKQAPSHDGRDIFNACQVVDELLISNSHWQPPAEMTSMCHQP</sequence>
<dbReference type="KEGG" id="ppi:YSA_04393"/>
<gene>
    <name evidence="1" type="ORF">YSA_04393</name>
</gene>
<organism evidence="1 2">
    <name type="scientific">Pseudomonas putida ND6</name>
    <dbReference type="NCBI Taxonomy" id="231023"/>
    <lineage>
        <taxon>Bacteria</taxon>
        <taxon>Pseudomonadati</taxon>
        <taxon>Pseudomonadota</taxon>
        <taxon>Gammaproteobacteria</taxon>
        <taxon>Pseudomonadales</taxon>
        <taxon>Pseudomonadaceae</taxon>
        <taxon>Pseudomonas</taxon>
    </lineage>
</organism>
<name>I3UUH4_PSEPU</name>
<dbReference type="HOGENOM" id="CLU_2452329_0_0_6"/>
<reference evidence="1 2" key="1">
    <citation type="journal article" date="2012" name="J. Bacteriol.">
        <title>Complete Genome Sequence of the Naphthalene-Degrading Pseudomonas putida Strain ND6.</title>
        <authorList>
            <person name="Li S."/>
            <person name="Zhao H."/>
            <person name="Li Y."/>
            <person name="Niu S."/>
            <person name="Cai B."/>
        </authorList>
    </citation>
    <scope>NUCLEOTIDE SEQUENCE [LARGE SCALE GENOMIC DNA]</scope>
    <source>
        <strain evidence="1 2">ND6</strain>
    </source>
</reference>
<protein>
    <submittedName>
        <fullName evidence="1">Uncharacterized protein</fullName>
    </submittedName>
</protein>
<accession>I3UUH4</accession>
<dbReference type="Proteomes" id="UP000005268">
    <property type="component" value="Chromosome"/>
</dbReference>
<dbReference type="AlphaFoldDB" id="I3UUH4"/>
<proteinExistence type="predicted"/>
<evidence type="ECO:0000313" key="2">
    <source>
        <dbReference type="Proteomes" id="UP000005268"/>
    </source>
</evidence>
<evidence type="ECO:0000313" key="1">
    <source>
        <dbReference type="EMBL" id="AFK69145.1"/>
    </source>
</evidence>
<dbReference type="EMBL" id="CP003588">
    <property type="protein sequence ID" value="AFK69145.1"/>
    <property type="molecule type" value="Genomic_DNA"/>
</dbReference>